<protein>
    <recommendedName>
        <fullName evidence="3">Reverse transcriptase</fullName>
    </recommendedName>
</protein>
<name>A0AAD7N5P6_9AGAR</name>
<evidence type="ECO:0000313" key="1">
    <source>
        <dbReference type="EMBL" id="KAJ7747692.1"/>
    </source>
</evidence>
<dbReference type="EMBL" id="JARJLG010000093">
    <property type="protein sequence ID" value="KAJ7747692.1"/>
    <property type="molecule type" value="Genomic_DNA"/>
</dbReference>
<dbReference type="PANTHER" id="PTHR33481:SF1">
    <property type="entry name" value="ENDONUCLEASE_EXONUCLEASE_PHOSPHATASE DOMAIN-CONTAINING PROTEIN-RELATED"/>
    <property type="match status" value="1"/>
</dbReference>
<keyword evidence="2" id="KW-1185">Reference proteome</keyword>
<accession>A0AAD7N5P6</accession>
<gene>
    <name evidence="1" type="ORF">DFH07DRAFT_689613</name>
</gene>
<proteinExistence type="predicted"/>
<dbReference type="Proteomes" id="UP001215280">
    <property type="component" value="Unassembled WGS sequence"/>
</dbReference>
<organism evidence="1 2">
    <name type="scientific">Mycena maculata</name>
    <dbReference type="NCBI Taxonomy" id="230809"/>
    <lineage>
        <taxon>Eukaryota</taxon>
        <taxon>Fungi</taxon>
        <taxon>Dikarya</taxon>
        <taxon>Basidiomycota</taxon>
        <taxon>Agaricomycotina</taxon>
        <taxon>Agaricomycetes</taxon>
        <taxon>Agaricomycetidae</taxon>
        <taxon>Agaricales</taxon>
        <taxon>Marasmiineae</taxon>
        <taxon>Mycenaceae</taxon>
        <taxon>Mycena</taxon>
    </lineage>
</organism>
<feature type="non-terminal residue" evidence="1">
    <location>
        <position position="1"/>
    </location>
</feature>
<dbReference type="PANTHER" id="PTHR33481">
    <property type="entry name" value="REVERSE TRANSCRIPTASE"/>
    <property type="match status" value="1"/>
</dbReference>
<comment type="caution">
    <text evidence="1">The sequence shown here is derived from an EMBL/GenBank/DDBJ whole genome shotgun (WGS) entry which is preliminary data.</text>
</comment>
<sequence>FQDVTLDEVREAIFDASMNTSPGHSQVSYKVLRWAWQVASTEIHTLIRKCLRNGFHPREWRKAIAVALRKPRKPDYSNPRAYRLIQLLECLRKILEKIVARRLSFLAGKHNL</sequence>
<evidence type="ECO:0000313" key="2">
    <source>
        <dbReference type="Proteomes" id="UP001215280"/>
    </source>
</evidence>
<reference evidence="1" key="1">
    <citation type="submission" date="2023-03" db="EMBL/GenBank/DDBJ databases">
        <title>Massive genome expansion in bonnet fungi (Mycena s.s.) driven by repeated elements and novel gene families across ecological guilds.</title>
        <authorList>
            <consortium name="Lawrence Berkeley National Laboratory"/>
            <person name="Harder C.B."/>
            <person name="Miyauchi S."/>
            <person name="Viragh M."/>
            <person name="Kuo A."/>
            <person name="Thoen E."/>
            <person name="Andreopoulos B."/>
            <person name="Lu D."/>
            <person name="Skrede I."/>
            <person name="Drula E."/>
            <person name="Henrissat B."/>
            <person name="Morin E."/>
            <person name="Kohler A."/>
            <person name="Barry K."/>
            <person name="LaButti K."/>
            <person name="Morin E."/>
            <person name="Salamov A."/>
            <person name="Lipzen A."/>
            <person name="Mereny Z."/>
            <person name="Hegedus B."/>
            <person name="Baldrian P."/>
            <person name="Stursova M."/>
            <person name="Weitz H."/>
            <person name="Taylor A."/>
            <person name="Grigoriev I.V."/>
            <person name="Nagy L.G."/>
            <person name="Martin F."/>
            <person name="Kauserud H."/>
        </authorList>
    </citation>
    <scope>NUCLEOTIDE SEQUENCE</scope>
    <source>
        <strain evidence="1">CBHHK188m</strain>
    </source>
</reference>
<dbReference type="AlphaFoldDB" id="A0AAD7N5P6"/>
<evidence type="ECO:0008006" key="3">
    <source>
        <dbReference type="Google" id="ProtNLM"/>
    </source>
</evidence>
<feature type="non-terminal residue" evidence="1">
    <location>
        <position position="112"/>
    </location>
</feature>